<keyword evidence="2" id="KW-1185">Reference proteome</keyword>
<dbReference type="Gene3D" id="3.40.50.1000">
    <property type="entry name" value="HAD superfamily/HAD-like"/>
    <property type="match status" value="1"/>
</dbReference>
<dbReference type="GO" id="GO:0008967">
    <property type="term" value="F:phosphoglycolate phosphatase activity"/>
    <property type="evidence" value="ECO:0007669"/>
    <property type="project" value="TreeGrafter"/>
</dbReference>
<dbReference type="Proteomes" id="UP000231932">
    <property type="component" value="Chromosome"/>
</dbReference>
<dbReference type="EMBL" id="CP024955">
    <property type="protein sequence ID" value="ATY85773.1"/>
    <property type="molecule type" value="Genomic_DNA"/>
</dbReference>
<dbReference type="PANTHER" id="PTHR43434">
    <property type="entry name" value="PHOSPHOGLYCOLATE PHOSPHATASE"/>
    <property type="match status" value="1"/>
</dbReference>
<evidence type="ECO:0008006" key="3">
    <source>
        <dbReference type="Google" id="ProtNLM"/>
    </source>
</evidence>
<evidence type="ECO:0000313" key="2">
    <source>
        <dbReference type="Proteomes" id="UP000231932"/>
    </source>
</evidence>
<dbReference type="KEGG" id="kyr:CVV65_13235"/>
<dbReference type="InterPro" id="IPR036412">
    <property type="entry name" value="HAD-like_sf"/>
</dbReference>
<dbReference type="AlphaFoldDB" id="A0A2K8N905"/>
<protein>
    <recommendedName>
        <fullName evidence="3">Haloacid dehalogenase</fullName>
    </recommendedName>
</protein>
<dbReference type="PANTHER" id="PTHR43434:SF1">
    <property type="entry name" value="PHOSPHOGLYCOLATE PHOSPHATASE"/>
    <property type="match status" value="1"/>
</dbReference>
<dbReference type="Pfam" id="PF00702">
    <property type="entry name" value="Hydrolase"/>
    <property type="match status" value="1"/>
</dbReference>
<dbReference type="SFLD" id="SFLDG01129">
    <property type="entry name" value="C1.5:_HAD__Beta-PGM__Phosphata"/>
    <property type="match status" value="1"/>
</dbReference>
<evidence type="ECO:0000313" key="1">
    <source>
        <dbReference type="EMBL" id="ATY85773.1"/>
    </source>
</evidence>
<dbReference type="InterPro" id="IPR050155">
    <property type="entry name" value="HAD-like_hydrolase_sf"/>
</dbReference>
<organism evidence="1 2">
    <name type="scientific">Kyrpidia spormannii</name>
    <dbReference type="NCBI Taxonomy" id="2055160"/>
    <lineage>
        <taxon>Bacteria</taxon>
        <taxon>Bacillati</taxon>
        <taxon>Bacillota</taxon>
        <taxon>Bacilli</taxon>
        <taxon>Bacillales</taxon>
        <taxon>Alicyclobacillaceae</taxon>
        <taxon>Kyrpidia</taxon>
    </lineage>
</organism>
<dbReference type="GO" id="GO:0006281">
    <property type="term" value="P:DNA repair"/>
    <property type="evidence" value="ECO:0007669"/>
    <property type="project" value="TreeGrafter"/>
</dbReference>
<dbReference type="InterPro" id="IPR023214">
    <property type="entry name" value="HAD_sf"/>
</dbReference>
<reference evidence="2" key="1">
    <citation type="submission" date="2017-11" db="EMBL/GenBank/DDBJ databases">
        <title>Complete Genome Sequence of Kyrpidia sp. Strain EA-1, a thermophilic, hydrogen-oxidizing Bacterium, isolated from the Azores.</title>
        <authorList>
            <person name="Reiner J.E."/>
            <person name="Lapp C.J."/>
            <person name="Bunk B."/>
            <person name="Gescher J."/>
        </authorList>
    </citation>
    <scope>NUCLEOTIDE SEQUENCE [LARGE SCALE GENOMIC DNA]</scope>
    <source>
        <strain evidence="2">EA-1</strain>
    </source>
</reference>
<dbReference type="SFLD" id="SFLDS00003">
    <property type="entry name" value="Haloacid_Dehalogenase"/>
    <property type="match status" value="1"/>
</dbReference>
<proteinExistence type="predicted"/>
<dbReference type="Gene3D" id="1.10.150.240">
    <property type="entry name" value="Putative phosphatase, domain 2"/>
    <property type="match status" value="1"/>
</dbReference>
<name>A0A2K8N905_9BACL</name>
<accession>A0A2K8N905</accession>
<sequence>MMRIMEPTSTIRVNRRGVNRGGLAVKLLIWDIDGTLTYTPGVGRRAMEVAFEEKFGIRDALEGIDMAGGLDVEIVRQAFERHGLPEERRGEYFAHYVQVLDRMLAAPHPGGPTPGIVEALDTLSGRQDVVQVLGTGNIEAGAWIKLRRHGLDGYFRTGGFGDEPVPRWKVIQAAIDRARDHHGLGSLPADDIYVIGDTPRDIEAGRHLGVQTVSVATGPFTAEQLAAHRPDHLLPSFEAPWKQVFFG</sequence>
<dbReference type="SUPFAM" id="SSF56784">
    <property type="entry name" value="HAD-like"/>
    <property type="match status" value="1"/>
</dbReference>
<dbReference type="InterPro" id="IPR023198">
    <property type="entry name" value="PGP-like_dom2"/>
</dbReference>
<gene>
    <name evidence="1" type="ORF">CVV65_13235</name>
</gene>